<evidence type="ECO:0000313" key="2">
    <source>
        <dbReference type="EMBL" id="CAH1395399.1"/>
    </source>
</evidence>
<name>A0A9P0H1F4_NEZVI</name>
<evidence type="ECO:0000256" key="1">
    <source>
        <dbReference type="SAM" id="MobiDB-lite"/>
    </source>
</evidence>
<reference evidence="2" key="1">
    <citation type="submission" date="2022-01" db="EMBL/GenBank/DDBJ databases">
        <authorList>
            <person name="King R."/>
        </authorList>
    </citation>
    <scope>NUCLEOTIDE SEQUENCE</scope>
</reference>
<dbReference type="AlphaFoldDB" id="A0A9P0H1F4"/>
<proteinExistence type="predicted"/>
<organism evidence="2 3">
    <name type="scientific">Nezara viridula</name>
    <name type="common">Southern green stink bug</name>
    <name type="synonym">Cimex viridulus</name>
    <dbReference type="NCBI Taxonomy" id="85310"/>
    <lineage>
        <taxon>Eukaryota</taxon>
        <taxon>Metazoa</taxon>
        <taxon>Ecdysozoa</taxon>
        <taxon>Arthropoda</taxon>
        <taxon>Hexapoda</taxon>
        <taxon>Insecta</taxon>
        <taxon>Pterygota</taxon>
        <taxon>Neoptera</taxon>
        <taxon>Paraneoptera</taxon>
        <taxon>Hemiptera</taxon>
        <taxon>Heteroptera</taxon>
        <taxon>Panheteroptera</taxon>
        <taxon>Pentatomomorpha</taxon>
        <taxon>Pentatomoidea</taxon>
        <taxon>Pentatomidae</taxon>
        <taxon>Pentatominae</taxon>
        <taxon>Nezara</taxon>
    </lineage>
</organism>
<feature type="compositionally biased region" description="Polar residues" evidence="1">
    <location>
        <begin position="62"/>
        <end position="77"/>
    </location>
</feature>
<feature type="region of interest" description="Disordered" evidence="1">
    <location>
        <begin position="59"/>
        <end position="84"/>
    </location>
</feature>
<evidence type="ECO:0000313" key="3">
    <source>
        <dbReference type="Proteomes" id="UP001152798"/>
    </source>
</evidence>
<gene>
    <name evidence="2" type="ORF">NEZAVI_LOCUS5690</name>
</gene>
<dbReference type="Proteomes" id="UP001152798">
    <property type="component" value="Chromosome 3"/>
</dbReference>
<protein>
    <submittedName>
        <fullName evidence="2">Uncharacterized protein</fullName>
    </submittedName>
</protein>
<keyword evidence="3" id="KW-1185">Reference proteome</keyword>
<dbReference type="EMBL" id="OV725079">
    <property type="protein sequence ID" value="CAH1395399.1"/>
    <property type="molecule type" value="Genomic_DNA"/>
</dbReference>
<accession>A0A9P0H1F4</accession>
<sequence>MPMPTILMRVVWRTSHHQNIFGWAYINEAETQQQRRLMRWRCLPTETNNAIPQAAVHKDTPVSGQALSSAHSHSCQSPYRPLSP</sequence>